<dbReference type="Pfam" id="PF08000">
    <property type="entry name" value="bPH_1"/>
    <property type="match status" value="1"/>
</dbReference>
<dbReference type="EMBL" id="JAWDKD010000015">
    <property type="protein sequence ID" value="MDV0446971.1"/>
    <property type="molecule type" value="Genomic_DNA"/>
</dbReference>
<evidence type="ECO:0000313" key="2">
    <source>
        <dbReference type="EMBL" id="MDV0446971.1"/>
    </source>
</evidence>
<dbReference type="RefSeq" id="WP_338099378.1">
    <property type="nucleotide sequence ID" value="NZ_JAWDKD010000015.1"/>
</dbReference>
<dbReference type="SUPFAM" id="SSF50729">
    <property type="entry name" value="PH domain-like"/>
    <property type="match status" value="1"/>
</dbReference>
<feature type="domain" description="Bacterial Pleckstrin homology" evidence="1">
    <location>
        <begin position="5"/>
        <end position="122"/>
    </location>
</feature>
<evidence type="ECO:0000313" key="3">
    <source>
        <dbReference type="Proteomes" id="UP001271789"/>
    </source>
</evidence>
<dbReference type="Proteomes" id="UP001271789">
    <property type="component" value="Unassembled WGS sequence"/>
</dbReference>
<dbReference type="CDD" id="cd13225">
    <property type="entry name" value="PH-like_bacteria"/>
    <property type="match status" value="1"/>
</dbReference>
<dbReference type="AlphaFoldDB" id="A0AAE4MJ87"/>
<dbReference type="PANTHER" id="PTHR35796">
    <property type="entry name" value="HYPOTHETICAL CYTOSOLIC PROTEIN"/>
    <property type="match status" value="1"/>
</dbReference>
<evidence type="ECO:0000259" key="1">
    <source>
        <dbReference type="Pfam" id="PF08000"/>
    </source>
</evidence>
<organism evidence="2 3">
    <name type="scientific">Methanolapillus africanus</name>
    <dbReference type="NCBI Taxonomy" id="3028297"/>
    <lineage>
        <taxon>Archaea</taxon>
        <taxon>Methanobacteriati</taxon>
        <taxon>Methanobacteriota</taxon>
        <taxon>Stenosarchaea group</taxon>
        <taxon>Methanomicrobia</taxon>
        <taxon>Methanosarcinales</taxon>
        <taxon>Methanosarcinaceae</taxon>
        <taxon>Methanolapillus</taxon>
    </lineage>
</organism>
<sequence>MIDFQNGFMKLSPVDPNSLSDKINPMLIDGEQILSAFKGIRDSVVFTNKRIIAVNVQGLTGKKVDYTSLPFSKVQAFSVETSGTFDRDCELDLWFSSVGHVRFEIKGDFDIVGFNKLIGSYVL</sequence>
<reference evidence="2" key="1">
    <citation type="submission" date="2023-06" db="EMBL/GenBank/DDBJ databases">
        <title>Genome sequence of Methanosarcinaceae archaeon Ag5.</title>
        <authorList>
            <person name="Protasov E."/>
            <person name="Platt K."/>
            <person name="Poehlein A."/>
            <person name="Daniel R."/>
            <person name="Brune A."/>
        </authorList>
    </citation>
    <scope>NUCLEOTIDE SEQUENCE</scope>
    <source>
        <strain evidence="2">Ag5</strain>
    </source>
</reference>
<protein>
    <recommendedName>
        <fullName evidence="1">Bacterial Pleckstrin homology domain-containing protein</fullName>
    </recommendedName>
</protein>
<accession>A0AAE4MJ87</accession>
<gene>
    <name evidence="2" type="ORF">MsAg5_08390</name>
</gene>
<name>A0AAE4MJ87_9EURY</name>
<dbReference type="Gene3D" id="2.30.29.50">
    <property type="entry name" value="Bacterial Pleckstrin homology domain"/>
    <property type="match status" value="1"/>
</dbReference>
<dbReference type="InterPro" id="IPR037063">
    <property type="entry name" value="PHb_sf"/>
</dbReference>
<dbReference type="InterPro" id="IPR012544">
    <property type="entry name" value="PHb"/>
</dbReference>
<proteinExistence type="predicted"/>
<dbReference type="PANTHER" id="PTHR35796:SF3">
    <property type="entry name" value="BHLH DOMAIN-CONTAINING PROTEIN"/>
    <property type="match status" value="1"/>
</dbReference>
<comment type="caution">
    <text evidence="2">The sequence shown here is derived from an EMBL/GenBank/DDBJ whole genome shotgun (WGS) entry which is preliminary data.</text>
</comment>
<keyword evidence="3" id="KW-1185">Reference proteome</keyword>